<dbReference type="RefSeq" id="WP_092774233.1">
    <property type="nucleotide sequence ID" value="NZ_FOHS01000007.1"/>
</dbReference>
<gene>
    <name evidence="1" type="ORF">SAMN04487998_3725</name>
</gene>
<name>A0A1I0J981_9BACT</name>
<dbReference type="STRING" id="82805.SAMN04487998_3725"/>
<dbReference type="Pfam" id="PF05621">
    <property type="entry name" value="TniB"/>
    <property type="match status" value="1"/>
</dbReference>
<dbReference type="InterPro" id="IPR008868">
    <property type="entry name" value="TniB"/>
</dbReference>
<dbReference type="CDD" id="cd00009">
    <property type="entry name" value="AAA"/>
    <property type="match status" value="1"/>
</dbReference>
<dbReference type="SUPFAM" id="SSF52540">
    <property type="entry name" value="P-loop containing nucleoside triphosphate hydrolases"/>
    <property type="match status" value="1"/>
</dbReference>
<evidence type="ECO:0000313" key="1">
    <source>
        <dbReference type="EMBL" id="SEU06404.1"/>
    </source>
</evidence>
<evidence type="ECO:0000313" key="2">
    <source>
        <dbReference type="Proteomes" id="UP000198697"/>
    </source>
</evidence>
<accession>A0A1I0J981</accession>
<dbReference type="AlphaFoldDB" id="A0A1I0J981"/>
<dbReference type="EMBL" id="FOHS01000007">
    <property type="protein sequence ID" value="SEU06404.1"/>
    <property type="molecule type" value="Genomic_DNA"/>
</dbReference>
<dbReference type="Gene3D" id="3.40.50.300">
    <property type="entry name" value="P-loop containing nucleotide triphosphate hydrolases"/>
    <property type="match status" value="1"/>
</dbReference>
<dbReference type="Proteomes" id="UP000198697">
    <property type="component" value="Unassembled WGS sequence"/>
</dbReference>
<proteinExistence type="predicted"/>
<dbReference type="OrthoDB" id="14765at2"/>
<keyword evidence="2" id="KW-1185">Reference proteome</keyword>
<protein>
    <submittedName>
        <fullName evidence="1">TniB protein</fullName>
    </submittedName>
</protein>
<sequence>MTPHLHPSVAKLLTLPDRQRQQSLFTYKWIPYTRAQHVIRKLDDLLTYPPTHRMPNMLLVGDTNSGKTVILRHYAETHPSYAHEEDGRLVRPVVFMQAPPGPDEGRFYNILLDQVYAPYRTNDRVDKKQRQVIHTLRHLGVRMLIIDEIQHVLAGSQAKQRLFLNVLKYLSNELMIPLVCAGIRTAFNAIQHDEQLANRFEPVALQSWSMGDEYRRLLLSFELLLPLQHPSNLVDDVLAYKLLDMSEGRLGELARILRLAAVQAIDEKSECITLNGLSRLDYTIPSERMIYHRLFSVKEGAEPGYLTGNDHPLPDGLLSGEVRLVS</sequence>
<organism evidence="1 2">
    <name type="scientific">Hymenobacter actinosclerus</name>
    <dbReference type="NCBI Taxonomy" id="82805"/>
    <lineage>
        <taxon>Bacteria</taxon>
        <taxon>Pseudomonadati</taxon>
        <taxon>Bacteroidota</taxon>
        <taxon>Cytophagia</taxon>
        <taxon>Cytophagales</taxon>
        <taxon>Hymenobacteraceae</taxon>
        <taxon>Hymenobacter</taxon>
    </lineage>
</organism>
<reference evidence="2" key="1">
    <citation type="submission" date="2016-10" db="EMBL/GenBank/DDBJ databases">
        <authorList>
            <person name="Varghese N."/>
            <person name="Submissions S."/>
        </authorList>
    </citation>
    <scope>NUCLEOTIDE SEQUENCE [LARGE SCALE GENOMIC DNA]</scope>
    <source>
        <strain evidence="2">DSM 15310</strain>
    </source>
</reference>
<dbReference type="InterPro" id="IPR027417">
    <property type="entry name" value="P-loop_NTPase"/>
</dbReference>